<accession>A0ACA9KDD9</accession>
<proteinExistence type="predicted"/>
<name>A0ACA9KDD9_9GLOM</name>
<organism evidence="1 2">
    <name type="scientific">Cetraspora pellucida</name>
    <dbReference type="NCBI Taxonomy" id="1433469"/>
    <lineage>
        <taxon>Eukaryota</taxon>
        <taxon>Fungi</taxon>
        <taxon>Fungi incertae sedis</taxon>
        <taxon>Mucoromycota</taxon>
        <taxon>Glomeromycotina</taxon>
        <taxon>Glomeromycetes</taxon>
        <taxon>Diversisporales</taxon>
        <taxon>Gigasporaceae</taxon>
        <taxon>Cetraspora</taxon>
    </lineage>
</organism>
<keyword evidence="2" id="KW-1185">Reference proteome</keyword>
<sequence length="272" mass="32002">MDERRWAKLTVDSFIEVISNDIHEKMSVAWGDDVDQATKNCKTVTINQKITKKTTLKLEEKSYRERLDSRICWSDEETAVTLAYCEIAGPPFNIIDELKWESDRRKLIKMGKNCTRNMIKDFKQAHNKYLSEDIIIQIRSQPRILFLVYGTYLKILYYDESYFPFGRIRVLMDQQIPYKKNSSNTLSFVKSLLSVRQILINWKTLLIKWKKEISNNRMLQVTYGGIKQEDCLPAIKSPSKAHLCIKAWQNVYLILRNGDVKVTQNIRDILHL</sequence>
<evidence type="ECO:0000313" key="1">
    <source>
        <dbReference type="EMBL" id="CAG8465736.1"/>
    </source>
</evidence>
<reference evidence="1" key="1">
    <citation type="submission" date="2021-06" db="EMBL/GenBank/DDBJ databases">
        <authorList>
            <person name="Kallberg Y."/>
            <person name="Tangrot J."/>
            <person name="Rosling A."/>
        </authorList>
    </citation>
    <scope>NUCLEOTIDE SEQUENCE</scope>
    <source>
        <strain evidence="1">28 12/20/2015</strain>
    </source>
</reference>
<protein>
    <submittedName>
        <fullName evidence="1">7703_t:CDS:1</fullName>
    </submittedName>
</protein>
<comment type="caution">
    <text evidence="1">The sequence shown here is derived from an EMBL/GenBank/DDBJ whole genome shotgun (WGS) entry which is preliminary data.</text>
</comment>
<gene>
    <name evidence="1" type="ORF">SPELUC_LOCUS1462</name>
</gene>
<dbReference type="EMBL" id="CAJVPW010000785">
    <property type="protein sequence ID" value="CAG8465736.1"/>
    <property type="molecule type" value="Genomic_DNA"/>
</dbReference>
<dbReference type="Proteomes" id="UP000789366">
    <property type="component" value="Unassembled WGS sequence"/>
</dbReference>
<evidence type="ECO:0000313" key="2">
    <source>
        <dbReference type="Proteomes" id="UP000789366"/>
    </source>
</evidence>